<keyword evidence="5" id="KW-1185">Reference proteome</keyword>
<proteinExistence type="inferred from homology"/>
<reference evidence="4 5" key="1">
    <citation type="submission" date="2021-08" db="EMBL/GenBank/DDBJ databases">
        <title>Culture and genomic analysis of Symbiopectobacterium purcellii sp. nov. gen. nov., isolated from the leafhopper Empoasca decipiens.</title>
        <authorList>
            <person name="Nadal-Jimenez P."/>
            <person name="Siozios S."/>
            <person name="Halliday N."/>
            <person name="Camara M."/>
            <person name="Hurst G.D.D."/>
        </authorList>
    </citation>
    <scope>NUCLEOTIDE SEQUENCE [LARGE SCALE GENOMIC DNA]</scope>
    <source>
        <strain evidence="4 5">SyEd1</strain>
    </source>
</reference>
<dbReference type="EMBL" id="CP081864">
    <property type="protein sequence ID" value="QZN97115.1"/>
    <property type="molecule type" value="Genomic_DNA"/>
</dbReference>
<dbReference type="InterPro" id="IPR024519">
    <property type="entry name" value="IAT_beta"/>
</dbReference>
<feature type="region of interest" description="Disordered" evidence="2">
    <location>
        <begin position="526"/>
        <end position="550"/>
    </location>
</feature>
<dbReference type="PANTHER" id="PTHR39576:SF2">
    <property type="entry name" value="ATTACHING AND EFFACING PROTEIN HOMOLOG-RELATED"/>
    <property type="match status" value="1"/>
</dbReference>
<dbReference type="Gene3D" id="2.40.160.160">
    <property type="entry name" value="Inverse autotransporter, beta-domain"/>
    <property type="match status" value="1"/>
</dbReference>
<sequence>MNDNGKYVFFRPLGMVFALIGCSQVNKSDERTHTPVIKFSKEEAGRSVISPSLSGSASGQHSAMSSKRTDMKIRGEAQVGVSTPGRQSESTSLNVLVPLQENENRILFSQFGGHHRKHKNSVSVGVGQRHFGNDWGLGYNLFYDVQKSKSVYHRLGVGGELWFDHARFTANGYYGLTRNRDVDEKPGYYADVAHGYDVNLQAWIPGYRQLSGRVKFEQYFGDSVALTKKGKDARNPHALSLGLSYAPIPLLQFDVDRVLGGQRQAENRFGVSVRYQFGVPLSLQLDPTYTASQYLRKAKNYHVVDRNNDIKLSFREKPLEQIEKPVVKVPVAPKPPTIPPASQPPKAPTPSGAPERPKPHVVTPEGDPCFECGDLEPGKKPSVDVEPFDDEDRAVSPKVAPERPKPPVVTPEGDPCFECGELEPGKKPSVDVEPFDDEDRAVSPKGAPEWPERPKPPVVAPEGDPCLECGDLEPATNPKDEVELINIPSDIYVYPPSHDDMRLRAIPDKLERHVFVDEAGGAEGFVIVEPPPTKRDSSDEHDGFEFVNVS</sequence>
<evidence type="ECO:0000256" key="2">
    <source>
        <dbReference type="SAM" id="MobiDB-lite"/>
    </source>
</evidence>
<dbReference type="Proteomes" id="UP000825886">
    <property type="component" value="Chromosome"/>
</dbReference>
<name>A0ABX9AVW2_9ENTR</name>
<dbReference type="Pfam" id="PF11924">
    <property type="entry name" value="IAT_beta"/>
    <property type="match status" value="1"/>
</dbReference>
<comment type="similarity">
    <text evidence="1">Belongs to the intimin/invasin family.</text>
</comment>
<accession>A0ABX9AVW2</accession>
<feature type="domain" description="Inverse autotransporter beta-domain" evidence="3">
    <location>
        <begin position="61"/>
        <end position="308"/>
    </location>
</feature>
<organism evidence="4 5">
    <name type="scientific">Symbiopectobacterium purcellii</name>
    <dbReference type="NCBI Taxonomy" id="2871826"/>
    <lineage>
        <taxon>Bacteria</taxon>
        <taxon>Pseudomonadati</taxon>
        <taxon>Pseudomonadota</taxon>
        <taxon>Gammaproteobacteria</taxon>
        <taxon>Enterobacterales</taxon>
        <taxon>Enterobacteriaceae</taxon>
    </lineage>
</organism>
<dbReference type="InterPro" id="IPR051715">
    <property type="entry name" value="Intimin-Invasin_domain"/>
</dbReference>
<feature type="compositionally biased region" description="Polar residues" evidence="2">
    <location>
        <begin position="49"/>
        <end position="66"/>
    </location>
</feature>
<feature type="compositionally biased region" description="Basic and acidic residues" evidence="2">
    <location>
        <begin position="532"/>
        <end position="544"/>
    </location>
</feature>
<dbReference type="InterPro" id="IPR038177">
    <property type="entry name" value="IAT_beta_sf"/>
</dbReference>
<dbReference type="PROSITE" id="PS51257">
    <property type="entry name" value="PROKAR_LIPOPROTEIN"/>
    <property type="match status" value="1"/>
</dbReference>
<feature type="region of interest" description="Disordered" evidence="2">
    <location>
        <begin position="48"/>
        <end position="69"/>
    </location>
</feature>
<feature type="compositionally biased region" description="Pro residues" evidence="2">
    <location>
        <begin position="332"/>
        <end position="348"/>
    </location>
</feature>
<gene>
    <name evidence="4" type="ORF">K6K13_07015</name>
</gene>
<protein>
    <submittedName>
        <fullName evidence="4">Inverse autotransporter beta domain-containing protein</fullName>
    </submittedName>
</protein>
<evidence type="ECO:0000313" key="4">
    <source>
        <dbReference type="EMBL" id="QZN97115.1"/>
    </source>
</evidence>
<feature type="region of interest" description="Disordered" evidence="2">
    <location>
        <begin position="327"/>
        <end position="463"/>
    </location>
</feature>
<evidence type="ECO:0000256" key="1">
    <source>
        <dbReference type="ARBA" id="ARBA00010116"/>
    </source>
</evidence>
<evidence type="ECO:0000313" key="5">
    <source>
        <dbReference type="Proteomes" id="UP000825886"/>
    </source>
</evidence>
<dbReference type="PANTHER" id="PTHR39576">
    <property type="entry name" value="ATTACHING AND EFFACING PROTEIN HOMOLOG-RELATED-RELATED"/>
    <property type="match status" value="1"/>
</dbReference>
<dbReference type="RefSeq" id="WP_222160124.1">
    <property type="nucleotide sequence ID" value="NZ_CP081864.1"/>
</dbReference>
<evidence type="ECO:0000259" key="3">
    <source>
        <dbReference type="Pfam" id="PF11924"/>
    </source>
</evidence>